<feature type="transmembrane region" description="Helical" evidence="7">
    <location>
        <begin position="109"/>
        <end position="133"/>
    </location>
</feature>
<dbReference type="PANTHER" id="PTHR34978">
    <property type="entry name" value="POSSIBLE SENSOR-TRANSDUCER PROTEIN BLAR"/>
    <property type="match status" value="1"/>
</dbReference>
<organism evidence="9 10">
    <name type="scientific">Massilia glaciei</name>
    <dbReference type="NCBI Taxonomy" id="1524097"/>
    <lineage>
        <taxon>Bacteria</taxon>
        <taxon>Pseudomonadati</taxon>
        <taxon>Pseudomonadota</taxon>
        <taxon>Betaproteobacteria</taxon>
        <taxon>Burkholderiales</taxon>
        <taxon>Oxalobacteraceae</taxon>
        <taxon>Telluria group</taxon>
        <taxon>Massilia</taxon>
    </lineage>
</organism>
<comment type="caution">
    <text evidence="9">The sequence shown here is derived from an EMBL/GenBank/DDBJ whole genome shotgun (WGS) entry which is preliminary data.</text>
</comment>
<dbReference type="GO" id="GO:0006508">
    <property type="term" value="P:proteolysis"/>
    <property type="evidence" value="ECO:0007669"/>
    <property type="project" value="UniProtKB-KW"/>
</dbReference>
<name>A0A2U2HFH7_9BURK</name>
<keyword evidence="2" id="KW-0479">Metal-binding</keyword>
<dbReference type="GO" id="GO:0004222">
    <property type="term" value="F:metalloendopeptidase activity"/>
    <property type="evidence" value="ECO:0007669"/>
    <property type="project" value="InterPro"/>
</dbReference>
<proteinExistence type="inferred from homology"/>
<keyword evidence="7" id="KW-0472">Membrane</keyword>
<dbReference type="GO" id="GO:0046872">
    <property type="term" value="F:metal ion binding"/>
    <property type="evidence" value="ECO:0007669"/>
    <property type="project" value="UniProtKB-KW"/>
</dbReference>
<dbReference type="Proteomes" id="UP000241421">
    <property type="component" value="Unassembled WGS sequence"/>
</dbReference>
<evidence type="ECO:0000256" key="3">
    <source>
        <dbReference type="ARBA" id="ARBA00022801"/>
    </source>
</evidence>
<dbReference type="Gene3D" id="3.30.2010.10">
    <property type="entry name" value="Metalloproteases ('zincins'), catalytic domain"/>
    <property type="match status" value="1"/>
</dbReference>
<evidence type="ECO:0000313" key="9">
    <source>
        <dbReference type="EMBL" id="PWF43106.1"/>
    </source>
</evidence>
<dbReference type="InterPro" id="IPR001915">
    <property type="entry name" value="Peptidase_M48"/>
</dbReference>
<feature type="transmembrane region" description="Helical" evidence="7">
    <location>
        <begin position="53"/>
        <end position="73"/>
    </location>
</feature>
<sequence length="339" mass="36548">MNALLNQYGGLFQAGVFATVLFALAISLVCALSYPALQKFFDGVPPDRRANMLFVFAMSPLLGSFAFLLLSFAPSLLALAGLAADHCHLHPDHPHLCLLHPPMIGRASVLMLLSIAGCAVPLALMAAWAYGVWRSHRLVSRLMRLSHRDEVHGVHVVALDAPMAFAAGLRMPELFVSRQLLARLTPQQLAVVIAHERAHAVRQDALRQLLASFGAWLHLPSLRRTLLAEMAMAAEQACDERAAMHTGGDRITVAETIIKVEKLFAQWAPIGDAAVLPMPVSHFVGSNVPCRVQALLALPAGPSSHSDARPLLALALAGLIALVLPLHHMTESLLGFLVH</sequence>
<evidence type="ECO:0000256" key="5">
    <source>
        <dbReference type="ARBA" id="ARBA00023049"/>
    </source>
</evidence>
<dbReference type="Pfam" id="PF01435">
    <property type="entry name" value="Peptidase_M48"/>
    <property type="match status" value="1"/>
</dbReference>
<feature type="transmembrane region" description="Helical" evidence="7">
    <location>
        <begin position="311"/>
        <end position="329"/>
    </location>
</feature>
<evidence type="ECO:0000256" key="7">
    <source>
        <dbReference type="SAM" id="Phobius"/>
    </source>
</evidence>
<keyword evidence="4 6" id="KW-0862">Zinc</keyword>
<keyword evidence="7" id="KW-1133">Transmembrane helix</keyword>
<feature type="domain" description="Peptidase M48" evidence="8">
    <location>
        <begin position="136"/>
        <end position="236"/>
    </location>
</feature>
<keyword evidence="5 6" id="KW-0482">Metalloprotease</keyword>
<keyword evidence="1 6" id="KW-0645">Protease</keyword>
<evidence type="ECO:0000259" key="8">
    <source>
        <dbReference type="Pfam" id="PF01435"/>
    </source>
</evidence>
<accession>A0A2U2HFH7</accession>
<dbReference type="InterPro" id="IPR052173">
    <property type="entry name" value="Beta-lactam_resp_regulator"/>
</dbReference>
<protein>
    <submittedName>
        <fullName evidence="9">M56 family peptidase</fullName>
    </submittedName>
</protein>
<comment type="cofactor">
    <cofactor evidence="6">
        <name>Zn(2+)</name>
        <dbReference type="ChEBI" id="CHEBI:29105"/>
    </cofactor>
    <text evidence="6">Binds 1 zinc ion per subunit.</text>
</comment>
<dbReference type="EMBL" id="PXWF02000286">
    <property type="protein sequence ID" value="PWF43106.1"/>
    <property type="molecule type" value="Genomic_DNA"/>
</dbReference>
<keyword evidence="10" id="KW-1185">Reference proteome</keyword>
<comment type="similarity">
    <text evidence="6">Belongs to the peptidase M48 family.</text>
</comment>
<gene>
    <name evidence="9" type="ORF">C7C56_021695</name>
</gene>
<dbReference type="AlphaFoldDB" id="A0A2U2HFH7"/>
<keyword evidence="3 6" id="KW-0378">Hydrolase</keyword>
<dbReference type="RefSeq" id="WP_106759428.1">
    <property type="nucleotide sequence ID" value="NZ_PXWF02000286.1"/>
</dbReference>
<evidence type="ECO:0000256" key="1">
    <source>
        <dbReference type="ARBA" id="ARBA00022670"/>
    </source>
</evidence>
<evidence type="ECO:0000256" key="4">
    <source>
        <dbReference type="ARBA" id="ARBA00022833"/>
    </source>
</evidence>
<dbReference type="CDD" id="cd07326">
    <property type="entry name" value="M56_BlaR1_MecR1_like"/>
    <property type="match status" value="1"/>
</dbReference>
<keyword evidence="7" id="KW-0812">Transmembrane</keyword>
<reference evidence="9 10" key="1">
    <citation type="submission" date="2018-04" db="EMBL/GenBank/DDBJ databases">
        <title>Massilia violaceinigra sp. nov., a novel purple-pigmented bacterium isolated from Tianshan glacier, Xinjiang, China.</title>
        <authorList>
            <person name="Wang H."/>
        </authorList>
    </citation>
    <scope>NUCLEOTIDE SEQUENCE [LARGE SCALE GENOMIC DNA]</scope>
    <source>
        <strain evidence="9 10">B448-2</strain>
    </source>
</reference>
<evidence type="ECO:0000313" key="10">
    <source>
        <dbReference type="Proteomes" id="UP000241421"/>
    </source>
</evidence>
<feature type="transmembrane region" description="Helical" evidence="7">
    <location>
        <begin position="12"/>
        <end position="32"/>
    </location>
</feature>
<dbReference type="OrthoDB" id="7057814at2"/>
<evidence type="ECO:0000256" key="2">
    <source>
        <dbReference type="ARBA" id="ARBA00022723"/>
    </source>
</evidence>
<evidence type="ECO:0000256" key="6">
    <source>
        <dbReference type="RuleBase" id="RU003983"/>
    </source>
</evidence>
<dbReference type="PANTHER" id="PTHR34978:SF3">
    <property type="entry name" value="SLR0241 PROTEIN"/>
    <property type="match status" value="1"/>
</dbReference>